<evidence type="ECO:0000313" key="2">
    <source>
        <dbReference type="EMBL" id="CAG9770313.1"/>
    </source>
</evidence>
<reference evidence="2" key="1">
    <citation type="submission" date="2022-01" db="EMBL/GenBank/DDBJ databases">
        <authorList>
            <person name="King R."/>
        </authorList>
    </citation>
    <scope>NUCLEOTIDE SEQUENCE</scope>
</reference>
<evidence type="ECO:0000313" key="3">
    <source>
        <dbReference type="Proteomes" id="UP001152799"/>
    </source>
</evidence>
<dbReference type="CDD" id="cd00170">
    <property type="entry name" value="SEC14"/>
    <property type="match status" value="1"/>
</dbReference>
<dbReference type="PANTHER" id="PTHR10174">
    <property type="entry name" value="ALPHA-TOCOPHEROL TRANSFER PROTEIN-RELATED"/>
    <property type="match status" value="1"/>
</dbReference>
<keyword evidence="3" id="KW-1185">Reference proteome</keyword>
<dbReference type="GO" id="GO:0016020">
    <property type="term" value="C:membrane"/>
    <property type="evidence" value="ECO:0007669"/>
    <property type="project" value="TreeGrafter"/>
</dbReference>
<feature type="domain" description="CRAL-TRIO" evidence="1">
    <location>
        <begin position="99"/>
        <end position="256"/>
    </location>
</feature>
<dbReference type="InterPro" id="IPR001251">
    <property type="entry name" value="CRAL-TRIO_dom"/>
</dbReference>
<name>A0A9N9QLH7_9CUCU</name>
<dbReference type="OrthoDB" id="6575879at2759"/>
<dbReference type="GO" id="GO:1902936">
    <property type="term" value="F:phosphatidylinositol bisphosphate binding"/>
    <property type="evidence" value="ECO:0007669"/>
    <property type="project" value="TreeGrafter"/>
</dbReference>
<gene>
    <name evidence="2" type="ORF">CEUTPL_LOCUS10768</name>
</gene>
<dbReference type="PANTHER" id="PTHR10174:SF222">
    <property type="entry name" value="GH10083P-RELATED"/>
    <property type="match status" value="1"/>
</dbReference>
<accession>A0A9N9QLH7</accession>
<dbReference type="Gene3D" id="3.40.525.10">
    <property type="entry name" value="CRAL-TRIO lipid binding domain"/>
    <property type="match status" value="1"/>
</dbReference>
<protein>
    <recommendedName>
        <fullName evidence="1">CRAL-TRIO domain-containing protein</fullName>
    </recommendedName>
</protein>
<proteinExistence type="predicted"/>
<dbReference type="InterPro" id="IPR036865">
    <property type="entry name" value="CRAL-TRIO_dom_sf"/>
</dbReference>
<dbReference type="EMBL" id="OU892282">
    <property type="protein sequence ID" value="CAG9770313.1"/>
    <property type="molecule type" value="Genomic_DNA"/>
</dbReference>
<dbReference type="SUPFAM" id="SSF46938">
    <property type="entry name" value="CRAL/TRIO N-terminal domain"/>
    <property type="match status" value="1"/>
</dbReference>
<dbReference type="PROSITE" id="PS50191">
    <property type="entry name" value="CRAL_TRIO"/>
    <property type="match status" value="1"/>
</dbReference>
<evidence type="ECO:0000259" key="1">
    <source>
        <dbReference type="PROSITE" id="PS50191"/>
    </source>
</evidence>
<organism evidence="2 3">
    <name type="scientific">Ceutorhynchus assimilis</name>
    <name type="common">cabbage seed weevil</name>
    <dbReference type="NCBI Taxonomy" id="467358"/>
    <lineage>
        <taxon>Eukaryota</taxon>
        <taxon>Metazoa</taxon>
        <taxon>Ecdysozoa</taxon>
        <taxon>Arthropoda</taxon>
        <taxon>Hexapoda</taxon>
        <taxon>Insecta</taxon>
        <taxon>Pterygota</taxon>
        <taxon>Neoptera</taxon>
        <taxon>Endopterygota</taxon>
        <taxon>Coleoptera</taxon>
        <taxon>Polyphaga</taxon>
        <taxon>Cucujiformia</taxon>
        <taxon>Curculionidae</taxon>
        <taxon>Ceutorhynchinae</taxon>
        <taxon>Ceutorhynchus</taxon>
    </lineage>
</organism>
<dbReference type="Proteomes" id="UP001152799">
    <property type="component" value="Chromosome 6"/>
</dbReference>
<dbReference type="AlphaFoldDB" id="A0A9N9QLH7"/>
<dbReference type="InterPro" id="IPR036273">
    <property type="entry name" value="CRAL/TRIO_N_dom_sf"/>
</dbReference>
<dbReference type="SUPFAM" id="SSF52087">
    <property type="entry name" value="CRAL/TRIO domain"/>
    <property type="match status" value="1"/>
</dbReference>
<dbReference type="Pfam" id="PF00650">
    <property type="entry name" value="CRAL_TRIO"/>
    <property type="match status" value="1"/>
</dbReference>
<sequence>MFDDLLQNDNEIFFKQLEKDFHKSEKDLMEFIEIMRKWSETQKHFPEKPSDGLLRFVILYNKFSIETAKQKLDTFYTIRSLMPELFKTHPLTEDWIFQRKIYYLVPLPKVADENIRIIYQRINPDYKDAKYFNFENNLVVYLHVMQYMAENDLCYRFHFVADCSGFNLGHTAKMNPLSIRKLQILLEKVFSNRMASLHIVNAPSFMESFMNNVFLPLLNRKLRDRAQISSNTDNLFKVFGKERLPKDVGGEEKPLSELSDMLTQQYRNHEARFSELQNLTVNESLRPDKLQNDDLLGYYGSFRKLDID</sequence>